<name>A0A7V8NWR8_9BACT</name>
<organism evidence="2 3">
    <name type="scientific">Candidatus Acidiferrum panamense</name>
    <dbReference type="NCBI Taxonomy" id="2741543"/>
    <lineage>
        <taxon>Bacteria</taxon>
        <taxon>Pseudomonadati</taxon>
        <taxon>Acidobacteriota</taxon>
        <taxon>Terriglobia</taxon>
        <taxon>Candidatus Acidiferrales</taxon>
        <taxon>Candidatus Acidiferrum</taxon>
    </lineage>
</organism>
<keyword evidence="1" id="KW-1133">Transmembrane helix</keyword>
<feature type="transmembrane region" description="Helical" evidence="1">
    <location>
        <begin position="104"/>
        <end position="122"/>
    </location>
</feature>
<gene>
    <name evidence="2" type="ORF">HRJ53_28380</name>
</gene>
<dbReference type="AlphaFoldDB" id="A0A7V8NWR8"/>
<sequence length="165" mass="17458">MSLGPGAFPQPAGASDPRVPVIRRMRRGAGWFLTIAVLSGVNALLEIFDAKIRFIFGLGITQAVDAIGHGGGQNGMIATMAVDGLFIVMLILCSRWAKAGSQGAFVGGMIAYALDGLLLLPFRMWLDAAVHGYALYLIWQGYVAARELAQMQQAAAPGLSQPTLP</sequence>
<feature type="transmembrane region" description="Helical" evidence="1">
    <location>
        <begin position="75"/>
        <end position="92"/>
    </location>
</feature>
<reference evidence="2" key="1">
    <citation type="submission" date="2020-06" db="EMBL/GenBank/DDBJ databases">
        <title>Legume-microbial interactions unlock mineral nutrients during tropical forest succession.</title>
        <authorList>
            <person name="Epihov D.Z."/>
        </authorList>
    </citation>
    <scope>NUCLEOTIDE SEQUENCE [LARGE SCALE GENOMIC DNA]</scope>
    <source>
        <strain evidence="2">Pan2503</strain>
    </source>
</reference>
<dbReference type="EMBL" id="JACDQQ010002749">
    <property type="protein sequence ID" value="MBA0088924.1"/>
    <property type="molecule type" value="Genomic_DNA"/>
</dbReference>
<protein>
    <submittedName>
        <fullName evidence="2">Uncharacterized protein</fullName>
    </submittedName>
</protein>
<keyword evidence="1" id="KW-0472">Membrane</keyword>
<accession>A0A7V8NWR8</accession>
<comment type="caution">
    <text evidence="2">The sequence shown here is derived from an EMBL/GenBank/DDBJ whole genome shotgun (WGS) entry which is preliminary data.</text>
</comment>
<dbReference type="Proteomes" id="UP000567293">
    <property type="component" value="Unassembled WGS sequence"/>
</dbReference>
<keyword evidence="1" id="KW-0812">Transmembrane</keyword>
<evidence type="ECO:0000313" key="2">
    <source>
        <dbReference type="EMBL" id="MBA0088924.1"/>
    </source>
</evidence>
<evidence type="ECO:0000313" key="3">
    <source>
        <dbReference type="Proteomes" id="UP000567293"/>
    </source>
</evidence>
<proteinExistence type="predicted"/>
<feature type="transmembrane region" description="Helical" evidence="1">
    <location>
        <begin position="28"/>
        <end position="48"/>
    </location>
</feature>
<keyword evidence="3" id="KW-1185">Reference proteome</keyword>
<evidence type="ECO:0000256" key="1">
    <source>
        <dbReference type="SAM" id="Phobius"/>
    </source>
</evidence>